<name>A0A940WWB5_9BACI</name>
<keyword evidence="6 7" id="KW-0472">Membrane</keyword>
<evidence type="ECO:0000256" key="5">
    <source>
        <dbReference type="ARBA" id="ARBA00022989"/>
    </source>
</evidence>
<comment type="subcellular location">
    <subcellularLocation>
        <location evidence="1">Cell membrane</location>
        <topology evidence="1">Multi-pass membrane protein</topology>
    </subcellularLocation>
</comment>
<keyword evidence="10" id="KW-1185">Reference proteome</keyword>
<keyword evidence="5 7" id="KW-1133">Transmembrane helix</keyword>
<keyword evidence="3" id="KW-1003">Cell membrane</keyword>
<evidence type="ECO:0000256" key="2">
    <source>
        <dbReference type="ARBA" id="ARBA00006683"/>
    </source>
</evidence>
<gene>
    <name evidence="9" type="ORF">J7W16_10305</name>
</gene>
<dbReference type="GO" id="GO:0005886">
    <property type="term" value="C:plasma membrane"/>
    <property type="evidence" value="ECO:0007669"/>
    <property type="project" value="UniProtKB-SubCell"/>
</dbReference>
<dbReference type="PANTHER" id="PTHR32309:SF13">
    <property type="entry name" value="FERRIC ENTEROBACTIN TRANSPORT PROTEIN FEPE"/>
    <property type="match status" value="1"/>
</dbReference>
<evidence type="ECO:0000256" key="4">
    <source>
        <dbReference type="ARBA" id="ARBA00022692"/>
    </source>
</evidence>
<dbReference type="Proteomes" id="UP000678228">
    <property type="component" value="Unassembled WGS sequence"/>
</dbReference>
<keyword evidence="4 7" id="KW-0812">Transmembrane</keyword>
<evidence type="ECO:0000313" key="10">
    <source>
        <dbReference type="Proteomes" id="UP000678228"/>
    </source>
</evidence>
<dbReference type="EMBL" id="JAGKSQ010000003">
    <property type="protein sequence ID" value="MBP3951528.1"/>
    <property type="molecule type" value="Genomic_DNA"/>
</dbReference>
<dbReference type="Pfam" id="PF02706">
    <property type="entry name" value="Wzz"/>
    <property type="match status" value="1"/>
</dbReference>
<dbReference type="PANTHER" id="PTHR32309">
    <property type="entry name" value="TYROSINE-PROTEIN KINASE"/>
    <property type="match status" value="1"/>
</dbReference>
<protein>
    <submittedName>
        <fullName evidence="9">Capsular biosynthesis protein</fullName>
    </submittedName>
</protein>
<dbReference type="GO" id="GO:0004713">
    <property type="term" value="F:protein tyrosine kinase activity"/>
    <property type="evidence" value="ECO:0007669"/>
    <property type="project" value="TreeGrafter"/>
</dbReference>
<reference evidence="9" key="1">
    <citation type="submission" date="2021-03" db="EMBL/GenBank/DDBJ databases">
        <title>Bacillus suaedae sp. nov., isolated from Suaeda aralocaspica.</title>
        <authorList>
            <person name="Lei R.F.R."/>
        </authorList>
    </citation>
    <scope>NUCLEOTIDE SEQUENCE</scope>
    <source>
        <strain evidence="9">YZJH907-2</strain>
    </source>
</reference>
<sequence>MEQEGKEIEIKKMIIVLKKYFWVITVFTILTTSAGLIYNYLSKPTPLYEASSRIIIHESTDLINTLKVVIKEPPILEAVINDLSLNQSVESLSSQIRVESVENSRIVKLTVSHPNPEEAALIANTLANVYKREIATILNFNNVDLFAEAIVKDGQQPINPQTNRIVFISFMFGLIVGIGFVFLLDSLDNRLKTVRDIERLLEAPVLGTVSKINNKSIEKNKMKQTAAQLRGETIGS</sequence>
<comment type="similarity">
    <text evidence="2">Belongs to the CpsC/CapA family.</text>
</comment>
<comment type="caution">
    <text evidence="9">The sequence shown here is derived from an EMBL/GenBank/DDBJ whole genome shotgun (WGS) entry which is preliminary data.</text>
</comment>
<evidence type="ECO:0000256" key="6">
    <source>
        <dbReference type="ARBA" id="ARBA00023136"/>
    </source>
</evidence>
<dbReference type="InterPro" id="IPR003856">
    <property type="entry name" value="LPS_length_determ_N"/>
</dbReference>
<dbReference type="RefSeq" id="WP_210597204.1">
    <property type="nucleotide sequence ID" value="NZ_JAGKSQ010000003.1"/>
</dbReference>
<evidence type="ECO:0000256" key="3">
    <source>
        <dbReference type="ARBA" id="ARBA00022475"/>
    </source>
</evidence>
<evidence type="ECO:0000313" key="9">
    <source>
        <dbReference type="EMBL" id="MBP3951528.1"/>
    </source>
</evidence>
<feature type="domain" description="Polysaccharide chain length determinant N-terminal" evidence="8">
    <location>
        <begin position="7"/>
        <end position="83"/>
    </location>
</feature>
<accession>A0A940WWB5</accession>
<organism evidence="9 10">
    <name type="scientific">Halalkalibacter suaedae</name>
    <dbReference type="NCBI Taxonomy" id="2822140"/>
    <lineage>
        <taxon>Bacteria</taxon>
        <taxon>Bacillati</taxon>
        <taxon>Bacillota</taxon>
        <taxon>Bacilli</taxon>
        <taxon>Bacillales</taxon>
        <taxon>Bacillaceae</taxon>
        <taxon>Halalkalibacter</taxon>
    </lineage>
</organism>
<evidence type="ECO:0000256" key="7">
    <source>
        <dbReference type="SAM" id="Phobius"/>
    </source>
</evidence>
<evidence type="ECO:0000256" key="1">
    <source>
        <dbReference type="ARBA" id="ARBA00004651"/>
    </source>
</evidence>
<feature type="transmembrane region" description="Helical" evidence="7">
    <location>
        <begin position="20"/>
        <end position="41"/>
    </location>
</feature>
<proteinExistence type="inferred from homology"/>
<dbReference type="AlphaFoldDB" id="A0A940WWB5"/>
<feature type="transmembrane region" description="Helical" evidence="7">
    <location>
        <begin position="165"/>
        <end position="184"/>
    </location>
</feature>
<evidence type="ECO:0000259" key="8">
    <source>
        <dbReference type="Pfam" id="PF02706"/>
    </source>
</evidence>
<dbReference type="InterPro" id="IPR050445">
    <property type="entry name" value="Bact_polysacc_biosynth/exp"/>
</dbReference>